<dbReference type="InterPro" id="IPR036116">
    <property type="entry name" value="FN3_sf"/>
</dbReference>
<feature type="chain" id="PRO_5030695042" description="Fibronectin type-III domain-containing protein" evidence="2">
    <location>
        <begin position="18"/>
        <end position="1634"/>
    </location>
</feature>
<evidence type="ECO:0000313" key="5">
    <source>
        <dbReference type="Proteomes" id="UP000576082"/>
    </source>
</evidence>
<keyword evidence="2" id="KW-0732">Signal</keyword>
<feature type="domain" description="Fibronectin type-III" evidence="3">
    <location>
        <begin position="1371"/>
        <end position="1458"/>
    </location>
</feature>
<keyword evidence="5" id="KW-1185">Reference proteome</keyword>
<dbReference type="InterPro" id="IPR050991">
    <property type="entry name" value="ECM_Regulatory_Proteins"/>
</dbReference>
<organism evidence="4 5">
    <name type="scientific">Flammeovirga aprica JL-4</name>
    <dbReference type="NCBI Taxonomy" id="694437"/>
    <lineage>
        <taxon>Bacteria</taxon>
        <taxon>Pseudomonadati</taxon>
        <taxon>Bacteroidota</taxon>
        <taxon>Cytophagia</taxon>
        <taxon>Cytophagales</taxon>
        <taxon>Flammeovirgaceae</taxon>
        <taxon>Flammeovirga</taxon>
    </lineage>
</organism>
<dbReference type="InterPro" id="IPR013783">
    <property type="entry name" value="Ig-like_fold"/>
</dbReference>
<dbReference type="InterPro" id="IPR003961">
    <property type="entry name" value="FN3_dom"/>
</dbReference>
<dbReference type="CDD" id="cd00063">
    <property type="entry name" value="FN3"/>
    <property type="match status" value="3"/>
</dbReference>
<evidence type="ECO:0000256" key="1">
    <source>
        <dbReference type="ARBA" id="ARBA00022737"/>
    </source>
</evidence>
<feature type="domain" description="Fibronectin type-III" evidence="3">
    <location>
        <begin position="656"/>
        <end position="740"/>
    </location>
</feature>
<accession>A0A7X9RWB6</accession>
<dbReference type="EMBL" id="JABANE010000051">
    <property type="protein sequence ID" value="NME69900.1"/>
    <property type="molecule type" value="Genomic_DNA"/>
</dbReference>
<dbReference type="SMART" id="SM00060">
    <property type="entry name" value="FN3"/>
    <property type="match status" value="5"/>
</dbReference>
<evidence type="ECO:0000259" key="3">
    <source>
        <dbReference type="PROSITE" id="PS50853"/>
    </source>
</evidence>
<dbReference type="Gene3D" id="2.60.40.10">
    <property type="entry name" value="Immunoglobulins"/>
    <property type="match status" value="3"/>
</dbReference>
<reference evidence="4 5" key="1">
    <citation type="submission" date="2020-04" db="EMBL/GenBank/DDBJ databases">
        <title>Flammeovirga sp. SR4, a novel species isolated from seawater.</title>
        <authorList>
            <person name="Wang X."/>
        </authorList>
    </citation>
    <scope>NUCLEOTIDE SEQUENCE [LARGE SCALE GENOMIC DNA]</scope>
    <source>
        <strain evidence="4 5">ATCC 23126</strain>
    </source>
</reference>
<dbReference type="InterPro" id="IPR045474">
    <property type="entry name" value="GEVED"/>
</dbReference>
<dbReference type="PANTHER" id="PTHR46708">
    <property type="entry name" value="TENASCIN"/>
    <property type="match status" value="1"/>
</dbReference>
<dbReference type="PANTHER" id="PTHR46708:SF2">
    <property type="entry name" value="FIBRONECTIN TYPE-III DOMAIN-CONTAINING PROTEIN"/>
    <property type="match status" value="1"/>
</dbReference>
<dbReference type="Pfam" id="PF00041">
    <property type="entry name" value="fn3"/>
    <property type="match status" value="1"/>
</dbReference>
<evidence type="ECO:0000313" key="4">
    <source>
        <dbReference type="EMBL" id="NME69900.1"/>
    </source>
</evidence>
<dbReference type="Proteomes" id="UP000576082">
    <property type="component" value="Unassembled WGS sequence"/>
</dbReference>
<dbReference type="InterPro" id="IPR035914">
    <property type="entry name" value="Sperma_CUB_dom_sf"/>
</dbReference>
<dbReference type="PROSITE" id="PS50853">
    <property type="entry name" value="FN3"/>
    <property type="match status" value="2"/>
</dbReference>
<comment type="caution">
    <text evidence="4">The sequence shown here is derived from an EMBL/GenBank/DDBJ whole genome shotgun (WGS) entry which is preliminary data.</text>
</comment>
<dbReference type="Pfam" id="PF20009">
    <property type="entry name" value="GEVED"/>
    <property type="match status" value="1"/>
</dbReference>
<dbReference type="RefSeq" id="WP_169658154.1">
    <property type="nucleotide sequence ID" value="NZ_JABANE010000051.1"/>
</dbReference>
<dbReference type="SUPFAM" id="SSF49265">
    <property type="entry name" value="Fibronectin type III"/>
    <property type="match status" value="3"/>
</dbReference>
<proteinExistence type="predicted"/>
<feature type="signal peptide" evidence="2">
    <location>
        <begin position="1"/>
        <end position="17"/>
    </location>
</feature>
<evidence type="ECO:0000256" key="2">
    <source>
        <dbReference type="SAM" id="SignalP"/>
    </source>
</evidence>
<keyword evidence="1" id="KW-0677">Repeat</keyword>
<gene>
    <name evidence="4" type="ORF">HHU12_18145</name>
</gene>
<dbReference type="Gene3D" id="2.60.120.290">
    <property type="entry name" value="Spermadhesin, CUB domain"/>
    <property type="match status" value="2"/>
</dbReference>
<name>A0A7X9RWB6_9BACT</name>
<sequence length="1634" mass="186233">MKNITLVLLFLNYFSFAQDYCKPNGNTSDEWIEKIDIGNWTSHSGNNGGYQSFTDTSSNLTLSYGEEVVFQFTPGYLADSYAEGWKVWIDFNENGNFYDEGEEIISVNPSKGPVSGSFILSQASSGMKRMRVMMAFNKLPTPCANLSYGEIEDYTIYINGPSFLKIDDLLSTATSCSFQIDKSEQQIPSDWVEIELRNDDGEVQYYTTNQSVFHVDNLNPRNQYSIQLRGYEETIASVPISFLTIDTNKIILLEDQQIDTVGNYHTIVDNGGMNGDYLSSSNLSHFFVSEDSSKALSLNIFHFDLENNYDFLRVHDVGTMQGDHLTEELTGVISDRQIFSDSAGLKLQMTSDRRVNKSGFILFPELQTKNQDTLQLVSKSEHELEFHLPIKYKGQTLHFLIEDDNENVLNETFQLQETIVIPHLSSNTNYKVRFRSEGSSFSPPQYYQTEKGWPAVTFKERGVDFLNLEWSKEGFEGETFYLLCITVDDTVAFSTTEGILSIKDLVAGQKYGFSISMDSLQWSRPYETSTLFDNVIKISADTLVVSHGFVYTDPGGLEGDYTEKTEIVQTLFPPNNDYLLSVEFIDIQLENNYDSLTVYADTIQNSEHLIKKYTSSYHNQQPLFSDHESGALTFSFDADRSVNAEGWKALINLHVKPPQLIVDKITETSVSLVWSTAYGNHFVLEAWSDNQLIREEDVDQNKYTFKGLEPNSDYSFRIKIKEGLFSNFTKVKTFRDTPELELHSVYDTLVYVKADLLKGEEIAVVMGDSVFTVNQSVFPIYHLKPESDYTIQAQFENSELSEALHFSTSPTSLIIDQQVYITSLADTMEEVLSNDVRLMVSNEYNTLFDLHADQFIYYEIVGGKGTYSIEDQSKNHKVHKYQLSRANDFNAYFDIPLEHLLLQEDTIKGVNVFLHNGDGQQTSQFYIPYAFSIRGYNSLYQGDTVLVLDIVNVSSVEKVYIDGNQIDFTIQNEQLKVNLPEFLGETTHDLRVESEYFYQEETFTIEGEQRLLPPTVHSFSFIENNELSLVWSDVFGASGYEYELYDVDSVLLADGQLSDTTSNIGPLKEGQFYHFNIRSQFNSIGALSEWTSITLYKPRETFFNPEIEFGAVTHNTISLSWNQVAEAEKYLVKWGENMELNNKAFTTSNELVIDGLNDSTLYSFEVITIYSYEELDSLGHQKSIYTLREIMPISCKIQSSVESVYTILVDELQLDTLEIERSDDSLFNAVTIDTVYLKNNQFTLSVSNSKYIRVRGIKDGEYSTYFSNTLFLKAFVPKVPELKGITCKIASHFEGVYTIAIDADSLLLDTLEIETSKDSTFYISEKDTIVLEQNHFDLTSYDAEYIRVRGVKDNRYVTIYSNILSLEKFAYVQPLPVIKTVTDSSASVVWEEVKGAKEYKIDCVDSLGNTQTYFTSASEYKLENLTADTWYTIKVSTMYFTFPSQESDQMYSFKTQELEKEMGECEVKITSSESNAYTLSLFSTQASQQFEILSSADSLFKDAITTIHPSNTYSMVLDSSVFIKVRGIDSLNTVETNWSKTLYFEYKKVITSISDTEKKLYLKFNHPHYSLEQIEFSYPVKGQYLLHNSKGCLIAYGTVEGLHLSNSHNPLPAGIYFLSVVDKGKIHDFKLIKK</sequence>
<dbReference type="SUPFAM" id="SSF49854">
    <property type="entry name" value="Spermadhesin, CUB domain"/>
    <property type="match status" value="2"/>
</dbReference>
<protein>
    <recommendedName>
        <fullName evidence="3">Fibronectin type-III domain-containing protein</fullName>
    </recommendedName>
</protein>